<dbReference type="RefSeq" id="WP_231329996.1">
    <property type="nucleotide sequence ID" value="NZ_CP059572.1"/>
</dbReference>
<dbReference type="InterPro" id="IPR011990">
    <property type="entry name" value="TPR-like_helical_dom_sf"/>
</dbReference>
<keyword evidence="3" id="KW-1185">Reference proteome</keyword>
<evidence type="ECO:0000259" key="1">
    <source>
        <dbReference type="Pfam" id="PF12770"/>
    </source>
</evidence>
<name>A0ABX8QZP7_9ACTN</name>
<evidence type="ECO:0000313" key="3">
    <source>
        <dbReference type="Proteomes" id="UP001049518"/>
    </source>
</evidence>
<dbReference type="Proteomes" id="UP001049518">
    <property type="component" value="Chromosome"/>
</dbReference>
<dbReference type="EMBL" id="CP059572">
    <property type="protein sequence ID" value="QXJ24286.1"/>
    <property type="molecule type" value="Genomic_DNA"/>
</dbReference>
<gene>
    <name evidence="2" type="ORF">AGRA3207_005577</name>
</gene>
<dbReference type="Pfam" id="PF12770">
    <property type="entry name" value="CHAT"/>
    <property type="match status" value="1"/>
</dbReference>
<protein>
    <submittedName>
        <fullName evidence="2">CHAT domain-containing protein</fullName>
    </submittedName>
</protein>
<accession>A0ABX8QZP7</accession>
<proteinExistence type="predicted"/>
<feature type="domain" description="CHAT" evidence="1">
    <location>
        <begin position="875"/>
        <end position="1139"/>
    </location>
</feature>
<dbReference type="Gene3D" id="1.25.40.10">
    <property type="entry name" value="Tetratricopeptide repeat domain"/>
    <property type="match status" value="2"/>
</dbReference>
<dbReference type="InterPro" id="IPR024983">
    <property type="entry name" value="CHAT_dom"/>
</dbReference>
<evidence type="ECO:0000313" key="2">
    <source>
        <dbReference type="EMBL" id="QXJ24286.1"/>
    </source>
</evidence>
<reference evidence="2" key="1">
    <citation type="submission" date="2020-07" db="EMBL/GenBank/DDBJ databases">
        <authorList>
            <person name="Tarantini F.S."/>
            <person name="Hong K.W."/>
            <person name="Chan K.G."/>
        </authorList>
    </citation>
    <scope>NUCLEOTIDE SEQUENCE</scope>
    <source>
        <strain evidence="2">32-07</strain>
    </source>
</reference>
<sequence>MPLDELTARAEDLVREYEATRDRGVLFSAEADRDAAALWTAVRAVDLDTASPWLDARFTAASTVLGRLHHLRYRAAGEGRGLADLARALLCLEPVADDYHAVPLDVNTLVGRATHAEDQAETGTVLLRASAGGGSDPALLDAAILLMEPAAGAAPRRGLVRGARLSHLCLAFRRRHERDGTAADLDRAVAAGEESVAIADAHGEEATEPWAHLARAYRCRYLLRGDAADLRRVIDLFERVLDMEGPSAALLSDLGTAYRDHHGHTGDPAHIEKAVDLAERAAALPGGEAGTGVLAGLGRSLLRRYETSGAKADLWRAAEIGERVVAALPDGDPEGPGHLASVASVLLERHRHGQAPGDLDRAVDLTERALSALPEEDPRRPDVLRGLAAALHRRYLGTGTGPDLDRAATLGAWALAAIPDGHPGRAGASMELAGIHLTRYARSGVLADLAQAIELGERVAAGTGETPEWASLLGRAYRRRYRATGDIADLDRAIDLGGRALAGTGADDVALAGRRARLAAAHLRRHAHAGDRADLERAIDLGESAVAATPDCHLDLPGRLAGLAGARLARYRLDRDPADVDAAVDLGERALAGVPADHPERAALTAGLCAAYLDRLDGGGRPPGPERLHALAAAAREARTVAPADRVAAHHAAGALAEAAGDDRLAVTLLDGAAALLPSVAPREAGWADQQHRIGEHGGLVGTGVAAHCAVGDAAGAVEFAELGRGVLLASQANTRAGLAALEDRDPRLAGRFRWVCERLNTPDFPAGERRRWWADHDALLAEIRALPGLEGFLAAPRLADLRAAAEGGYAVLVNAGRDRGDAVIVRADGDPVPVTLPGLRRTEAEARVAALLAAVGGGPSLAGVLRRRRVVPQVLGWLWDTAVEPVAHALRTLRPHGAARVWWLPTGLLGLLPLHAAGHPGKPGALDAMVSSFVPSLRALRDARDRPPATSRRHLTVALHHTPGLRDLPGAAREAAVLDGPVLADEQATAGRVLSALGEATWAHFACHAVADPVSQADGGLRLHDRTLRLPEVGGLRLDGAELAYLSACSTADHGTRYADEVLHLASAFQFAGFRHVVASLWPLADEVAVSAARRFYRGLPGTPVADDAASVLHEVTLGLRDEHPDRPDLWAPLVHSGP</sequence>
<dbReference type="SUPFAM" id="SSF48452">
    <property type="entry name" value="TPR-like"/>
    <property type="match status" value="1"/>
</dbReference>
<organism evidence="2 3">
    <name type="scientific">Actinomadura graeca</name>
    <dbReference type="NCBI Taxonomy" id="2750812"/>
    <lineage>
        <taxon>Bacteria</taxon>
        <taxon>Bacillati</taxon>
        <taxon>Actinomycetota</taxon>
        <taxon>Actinomycetes</taxon>
        <taxon>Streptosporangiales</taxon>
        <taxon>Thermomonosporaceae</taxon>
        <taxon>Actinomadura</taxon>
    </lineage>
</organism>